<keyword evidence="6" id="KW-0560">Oxidoreductase</keyword>
<sequence>MGVAATVSGATAAGALGDETSYRHGPARSDREGAAASSGGVEPAGMTQAGVDRPGTPQRFGLLAVLDLPGATDRRALEPRLAALGATILSLTGESSDVLPDGAGDLTVTVGLGPRLVGAIDPGLAGATALPRFAGDDSIEAHRIGGDLLLALHGSDPVALPLALRELRATLDGTPLRWSEACFRGPGVGTVTRNPFGFHDGIAVPRDSEKLAREVWLPPEEDGGDPRVAGGTICVLRRLVLDTERFAHLEPSDQEAVMGRRRSDGAPLSGGTMFDDVDLRAKTPTGEYLVPARSHARAAHPSFTGSGLMLRRGYAFATPTTGDDPGETGLFFIAFQRELDTFVRTQHRLDETDALMQFARPTASATFLVLPGFDENQPLGSTLYE</sequence>
<dbReference type="EMBL" id="JADAQT010000106">
    <property type="protein sequence ID" value="MBE1877855.1"/>
    <property type="molecule type" value="Genomic_DNA"/>
</dbReference>
<dbReference type="Proteomes" id="UP000625527">
    <property type="component" value="Unassembled WGS sequence"/>
</dbReference>
<evidence type="ECO:0000256" key="7">
    <source>
        <dbReference type="ARBA" id="ARBA00023004"/>
    </source>
</evidence>
<dbReference type="InterPro" id="IPR011008">
    <property type="entry name" value="Dimeric_a/b-barrel"/>
</dbReference>
<evidence type="ECO:0000259" key="10">
    <source>
        <dbReference type="Pfam" id="PF20628"/>
    </source>
</evidence>
<evidence type="ECO:0000256" key="1">
    <source>
        <dbReference type="ARBA" id="ARBA00001970"/>
    </source>
</evidence>
<dbReference type="SUPFAM" id="SSF54909">
    <property type="entry name" value="Dimeric alpha+beta barrel"/>
    <property type="match status" value="1"/>
</dbReference>
<keyword evidence="12" id="KW-1185">Reference proteome</keyword>
<comment type="caution">
    <text evidence="11">The sequence shown here is derived from an EMBL/GenBank/DDBJ whole genome shotgun (WGS) entry which is preliminary data.</text>
</comment>
<keyword evidence="3" id="KW-0349">Heme</keyword>
<accession>A0ABR9N3D5</accession>
<evidence type="ECO:0000256" key="2">
    <source>
        <dbReference type="ARBA" id="ARBA00022559"/>
    </source>
</evidence>
<comment type="cofactor">
    <cofactor evidence="1">
        <name>heme b</name>
        <dbReference type="ChEBI" id="CHEBI:60344"/>
    </cofactor>
</comment>
<feature type="domain" description="Dyp-type peroxidase C-terminal" evidence="10">
    <location>
        <begin position="193"/>
        <end position="372"/>
    </location>
</feature>
<evidence type="ECO:0000313" key="12">
    <source>
        <dbReference type="Proteomes" id="UP000625527"/>
    </source>
</evidence>
<evidence type="ECO:0000256" key="8">
    <source>
        <dbReference type="ARBA" id="ARBA00025737"/>
    </source>
</evidence>
<dbReference type="InterPro" id="IPR006314">
    <property type="entry name" value="Dyp_peroxidase"/>
</dbReference>
<protein>
    <submittedName>
        <fullName evidence="11">Dyp-type peroxidase</fullName>
    </submittedName>
</protein>
<feature type="region of interest" description="Disordered" evidence="9">
    <location>
        <begin position="253"/>
        <end position="274"/>
    </location>
</feature>
<organism evidence="11 12">
    <name type="scientific">Myceligenerans pegani</name>
    <dbReference type="NCBI Taxonomy" id="2776917"/>
    <lineage>
        <taxon>Bacteria</taxon>
        <taxon>Bacillati</taxon>
        <taxon>Actinomycetota</taxon>
        <taxon>Actinomycetes</taxon>
        <taxon>Micrococcales</taxon>
        <taxon>Promicromonosporaceae</taxon>
        <taxon>Myceligenerans</taxon>
    </lineage>
</organism>
<evidence type="ECO:0000256" key="5">
    <source>
        <dbReference type="ARBA" id="ARBA00022729"/>
    </source>
</evidence>
<evidence type="ECO:0000256" key="4">
    <source>
        <dbReference type="ARBA" id="ARBA00022723"/>
    </source>
</evidence>
<keyword evidence="2 11" id="KW-0575">Peroxidase</keyword>
<name>A0ABR9N3D5_9MICO</name>
<dbReference type="InterPro" id="IPR048328">
    <property type="entry name" value="Dyp_perox_C"/>
</dbReference>
<dbReference type="Pfam" id="PF20628">
    <property type="entry name" value="Dyp_perox_C"/>
    <property type="match status" value="1"/>
</dbReference>
<evidence type="ECO:0000256" key="3">
    <source>
        <dbReference type="ARBA" id="ARBA00022617"/>
    </source>
</evidence>
<evidence type="ECO:0000256" key="9">
    <source>
        <dbReference type="SAM" id="MobiDB-lite"/>
    </source>
</evidence>
<keyword evidence="7" id="KW-0408">Iron</keyword>
<keyword evidence="4" id="KW-0479">Metal-binding</keyword>
<keyword evidence="5" id="KW-0732">Signal</keyword>
<feature type="region of interest" description="Disordered" evidence="9">
    <location>
        <begin position="14"/>
        <end position="53"/>
    </location>
</feature>
<evidence type="ECO:0000313" key="11">
    <source>
        <dbReference type="EMBL" id="MBE1877855.1"/>
    </source>
</evidence>
<dbReference type="NCBIfam" id="TIGR01413">
    <property type="entry name" value="Dyp_perox_fam"/>
    <property type="match status" value="1"/>
</dbReference>
<evidence type="ECO:0000256" key="6">
    <source>
        <dbReference type="ARBA" id="ARBA00023002"/>
    </source>
</evidence>
<dbReference type="GO" id="GO:0004601">
    <property type="term" value="F:peroxidase activity"/>
    <property type="evidence" value="ECO:0007669"/>
    <property type="project" value="UniProtKB-KW"/>
</dbReference>
<dbReference type="PROSITE" id="PS51404">
    <property type="entry name" value="DYP_PEROXIDASE"/>
    <property type="match status" value="1"/>
</dbReference>
<reference evidence="11 12" key="1">
    <citation type="submission" date="2020-10" db="EMBL/GenBank/DDBJ databases">
        <title>Myceligenerans pegani sp. nov., an endophytic actinomycete isolated from Peganum harmala L. in Xinjiang, China.</title>
        <authorList>
            <person name="Xin L."/>
        </authorList>
    </citation>
    <scope>NUCLEOTIDE SEQUENCE [LARGE SCALE GENOMIC DNA]</scope>
    <source>
        <strain evidence="11 12">TRM65318</strain>
    </source>
</reference>
<dbReference type="PANTHER" id="PTHR30521">
    <property type="entry name" value="DEFERROCHELATASE/PEROXIDASE"/>
    <property type="match status" value="1"/>
</dbReference>
<proteinExistence type="inferred from homology"/>
<comment type="similarity">
    <text evidence="8">Belongs to the DyP-type peroxidase family.</text>
</comment>
<dbReference type="PANTHER" id="PTHR30521:SF4">
    <property type="entry name" value="DEFERROCHELATASE"/>
    <property type="match status" value="1"/>
</dbReference>
<gene>
    <name evidence="11" type="ORF">IHE71_19380</name>
</gene>